<accession>A0A1J7CE79</accession>
<dbReference type="InterPro" id="IPR003342">
    <property type="entry name" value="ArnT-like_N"/>
</dbReference>
<feature type="transmembrane region" description="Helical" evidence="10">
    <location>
        <begin position="337"/>
        <end position="358"/>
    </location>
</feature>
<comment type="subcellular location">
    <subcellularLocation>
        <location evidence="10">Cell membrane</location>
    </subcellularLocation>
    <subcellularLocation>
        <location evidence="1">Endomembrane system</location>
        <topology evidence="1">Multi-pass membrane protein</topology>
    </subcellularLocation>
</comment>
<keyword evidence="15" id="KW-1185">Reference proteome</keyword>
<comment type="function">
    <text evidence="10">Protein O-mannosyltransferase that catalyzes the transfer of a single mannose residue from a polyprenol phospho-mannosyl lipidic donor to the hydroxyl group of selected serine and threonine residues in acceptor proteins.</text>
</comment>
<keyword evidence="10" id="KW-1003">Cell membrane</keyword>
<feature type="transmembrane region" description="Helical" evidence="10">
    <location>
        <begin position="451"/>
        <end position="468"/>
    </location>
</feature>
<feature type="region of interest" description="Disordered" evidence="11">
    <location>
        <begin position="1"/>
        <end position="25"/>
    </location>
</feature>
<evidence type="ECO:0000256" key="10">
    <source>
        <dbReference type="RuleBase" id="RU367007"/>
    </source>
</evidence>
<dbReference type="Proteomes" id="UP000243342">
    <property type="component" value="Unassembled WGS sequence"/>
</dbReference>
<organism evidence="14 15">
    <name type="scientific">Mangrovactinospora gilvigrisea</name>
    <dbReference type="NCBI Taxonomy" id="1428644"/>
    <lineage>
        <taxon>Bacteria</taxon>
        <taxon>Bacillati</taxon>
        <taxon>Actinomycetota</taxon>
        <taxon>Actinomycetes</taxon>
        <taxon>Kitasatosporales</taxon>
        <taxon>Streptomycetaceae</taxon>
        <taxon>Mangrovactinospora</taxon>
    </lineage>
</organism>
<feature type="transmembrane region" description="Helical" evidence="10">
    <location>
        <begin position="299"/>
        <end position="316"/>
    </location>
</feature>
<dbReference type="AlphaFoldDB" id="A0A1J7CE79"/>
<dbReference type="Pfam" id="PF16192">
    <property type="entry name" value="PMT_4TMC"/>
    <property type="match status" value="1"/>
</dbReference>
<dbReference type="EMBL" id="MLCF01000038">
    <property type="protein sequence ID" value="OIV37978.1"/>
    <property type="molecule type" value="Genomic_DNA"/>
</dbReference>
<feature type="compositionally biased region" description="Low complexity" evidence="11">
    <location>
        <begin position="7"/>
        <end position="17"/>
    </location>
</feature>
<evidence type="ECO:0000256" key="3">
    <source>
        <dbReference type="ARBA" id="ARBA00007222"/>
    </source>
</evidence>
<dbReference type="UniPathway" id="UPA00378"/>
<evidence type="ECO:0000259" key="12">
    <source>
        <dbReference type="Pfam" id="PF02366"/>
    </source>
</evidence>
<dbReference type="GO" id="GO:0005886">
    <property type="term" value="C:plasma membrane"/>
    <property type="evidence" value="ECO:0007669"/>
    <property type="project" value="UniProtKB-SubCell"/>
</dbReference>
<sequence length="576" mass="63399">MTDQPDGPAGAHAASAGGPPPAPSAWQRALARFGYRRPARPDQPLRELLVPPFPGEPGGPEPRLPSSGFGLTPVQQMRLVRAASWLGPLLVAVFAGVLRLIHLGQPNAVIFDETYYPKDAWSLLHHGFETAWPKDADKLLVGHPPSAPLGNEAAYVAHPPLGKWVMALGEAVFGMHPFGWRFMTALLGTLAVLLVCRIGRRLFRSTFLGCVAGLLLALDGLAFVMSRTALLDGVLMFWVLAAFGCLLVDRDRSRARLADAVGDEPDDARASTVRLGWRPWRIAAGLCLGAACATKWNGMFFLVAFAVMAVLWDSGARRLAGSSRPYRAALLRDALPAFLSTAVLAFAVYVVSWSGWIFTSGGYYRQWGAQHPASSGWGWVPDWVRSLWYYQYSVYQFNANLHTPHNYQSNPWSWLVVGRPVSFYYEQVGQGTSGCTAHQCAQEVLAIGTPALWWVSIPALIYVLWRWVFRRDWRAGALLCAVAAGYLPWFHYQARTIFYFYAVAFVPFLCLAVAMALGALIGPARASDTRRAWGTAIAGVVVAAVALNFIYFYPILTGGTLPMDAWRARMWLPTWI</sequence>
<reference evidence="14 15" key="1">
    <citation type="submission" date="2016-10" db="EMBL/GenBank/DDBJ databases">
        <title>Genome sequence of Streptomyces gilvigriseus MUSC 26.</title>
        <authorList>
            <person name="Lee L.-H."/>
            <person name="Ser H.-L."/>
        </authorList>
    </citation>
    <scope>NUCLEOTIDE SEQUENCE [LARGE SCALE GENOMIC DNA]</scope>
    <source>
        <strain evidence="14 15">MUSC 26</strain>
    </source>
</reference>
<feature type="transmembrane region" description="Helical" evidence="10">
    <location>
        <begin position="229"/>
        <end position="248"/>
    </location>
</feature>
<feature type="transmembrane region" description="Helical" evidence="10">
    <location>
        <begin position="82"/>
        <end position="101"/>
    </location>
</feature>
<dbReference type="InterPro" id="IPR032421">
    <property type="entry name" value="PMT_4TMC"/>
</dbReference>
<evidence type="ECO:0000256" key="11">
    <source>
        <dbReference type="SAM" id="MobiDB-lite"/>
    </source>
</evidence>
<gene>
    <name evidence="14" type="ORF">BIV57_08245</name>
</gene>
<feature type="transmembrane region" description="Helical" evidence="10">
    <location>
        <begin position="533"/>
        <end position="553"/>
    </location>
</feature>
<feature type="region of interest" description="Disordered" evidence="11">
    <location>
        <begin position="38"/>
        <end position="69"/>
    </location>
</feature>
<evidence type="ECO:0000256" key="8">
    <source>
        <dbReference type="ARBA" id="ARBA00023136"/>
    </source>
</evidence>
<feature type="transmembrane region" description="Helical" evidence="10">
    <location>
        <begin position="475"/>
        <end position="492"/>
    </location>
</feature>
<evidence type="ECO:0000256" key="6">
    <source>
        <dbReference type="ARBA" id="ARBA00022692"/>
    </source>
</evidence>
<feature type="transmembrane region" description="Helical" evidence="10">
    <location>
        <begin position="498"/>
        <end position="521"/>
    </location>
</feature>
<evidence type="ECO:0000313" key="15">
    <source>
        <dbReference type="Proteomes" id="UP000243342"/>
    </source>
</evidence>
<keyword evidence="7 10" id="KW-1133">Transmembrane helix</keyword>
<keyword evidence="4 10" id="KW-0328">Glycosyltransferase</keyword>
<dbReference type="PANTHER" id="PTHR10050">
    <property type="entry name" value="DOLICHYL-PHOSPHATE-MANNOSE--PROTEIN MANNOSYLTRANSFERASE"/>
    <property type="match status" value="1"/>
</dbReference>
<feature type="domain" description="ArnT-like N-terminal" evidence="12">
    <location>
        <begin position="91"/>
        <end position="314"/>
    </location>
</feature>
<evidence type="ECO:0000256" key="9">
    <source>
        <dbReference type="ARBA" id="ARBA00093617"/>
    </source>
</evidence>
<name>A0A1J7CE79_9ACTN</name>
<evidence type="ECO:0000256" key="7">
    <source>
        <dbReference type="ARBA" id="ARBA00022989"/>
    </source>
</evidence>
<protein>
    <recommendedName>
        <fullName evidence="9 10">Polyprenol-phosphate-mannose--protein mannosyltransferase</fullName>
        <ecNumber evidence="10">2.4.1.-</ecNumber>
    </recommendedName>
</protein>
<keyword evidence="6 10" id="KW-0812">Transmembrane</keyword>
<dbReference type="RefSeq" id="WP_071656074.1">
    <property type="nucleotide sequence ID" value="NZ_MLCF01000038.1"/>
</dbReference>
<comment type="similarity">
    <text evidence="3 10">Belongs to the glycosyltransferase 39 family.</text>
</comment>
<feature type="domain" description="Protein O-mannosyl-transferase C-terminal four TM" evidence="13">
    <location>
        <begin position="385"/>
        <end position="575"/>
    </location>
</feature>
<evidence type="ECO:0000259" key="13">
    <source>
        <dbReference type="Pfam" id="PF16192"/>
    </source>
</evidence>
<dbReference type="InterPro" id="IPR027005">
    <property type="entry name" value="PMT-like"/>
</dbReference>
<comment type="pathway">
    <text evidence="2 10">Protein modification; protein glycosylation.</text>
</comment>
<keyword evidence="5 10" id="KW-0808">Transferase</keyword>
<dbReference type="PANTHER" id="PTHR10050:SF46">
    <property type="entry name" value="PROTEIN O-MANNOSYL-TRANSFERASE 2"/>
    <property type="match status" value="1"/>
</dbReference>
<feature type="transmembrane region" description="Helical" evidence="10">
    <location>
        <begin position="178"/>
        <end position="195"/>
    </location>
</feature>
<evidence type="ECO:0000256" key="2">
    <source>
        <dbReference type="ARBA" id="ARBA00004922"/>
    </source>
</evidence>
<dbReference type="GO" id="GO:0004169">
    <property type="term" value="F:dolichyl-phosphate-mannose-protein mannosyltransferase activity"/>
    <property type="evidence" value="ECO:0007669"/>
    <property type="project" value="UniProtKB-UniRule"/>
</dbReference>
<keyword evidence="8 10" id="KW-0472">Membrane</keyword>
<feature type="compositionally biased region" description="Pro residues" evidence="11">
    <location>
        <begin position="51"/>
        <end position="63"/>
    </location>
</feature>
<evidence type="ECO:0000256" key="5">
    <source>
        <dbReference type="ARBA" id="ARBA00022679"/>
    </source>
</evidence>
<dbReference type="STRING" id="1428644.BIV57_08245"/>
<feature type="transmembrane region" description="Helical" evidence="10">
    <location>
        <begin position="202"/>
        <end position="223"/>
    </location>
</feature>
<proteinExistence type="inferred from homology"/>
<evidence type="ECO:0000313" key="14">
    <source>
        <dbReference type="EMBL" id="OIV37978.1"/>
    </source>
</evidence>
<evidence type="ECO:0000256" key="1">
    <source>
        <dbReference type="ARBA" id="ARBA00004127"/>
    </source>
</evidence>
<evidence type="ECO:0000256" key="4">
    <source>
        <dbReference type="ARBA" id="ARBA00022676"/>
    </source>
</evidence>
<dbReference type="EC" id="2.4.1.-" evidence="10"/>
<comment type="caution">
    <text evidence="14">The sequence shown here is derived from an EMBL/GenBank/DDBJ whole genome shotgun (WGS) entry which is preliminary data.</text>
</comment>
<dbReference type="Pfam" id="PF02366">
    <property type="entry name" value="PMT"/>
    <property type="match status" value="1"/>
</dbReference>
<dbReference type="GO" id="GO:0012505">
    <property type="term" value="C:endomembrane system"/>
    <property type="evidence" value="ECO:0007669"/>
    <property type="project" value="UniProtKB-SubCell"/>
</dbReference>